<dbReference type="InterPro" id="IPR016032">
    <property type="entry name" value="Sig_transdc_resp-reg_C-effctor"/>
</dbReference>
<gene>
    <name evidence="6" type="ORF">SAMN06297144_0927</name>
</gene>
<feature type="region of interest" description="Disordered" evidence="4">
    <location>
        <begin position="72"/>
        <end position="93"/>
    </location>
</feature>
<evidence type="ECO:0000256" key="3">
    <source>
        <dbReference type="ARBA" id="ARBA00023163"/>
    </source>
</evidence>
<dbReference type="InterPro" id="IPR000792">
    <property type="entry name" value="Tscrpt_reg_LuxR_C"/>
</dbReference>
<dbReference type="AlphaFoldDB" id="A0A285QEA5"/>
<dbReference type="GO" id="GO:0003677">
    <property type="term" value="F:DNA binding"/>
    <property type="evidence" value="ECO:0007669"/>
    <property type="project" value="UniProtKB-KW"/>
</dbReference>
<dbReference type="CDD" id="cd06170">
    <property type="entry name" value="LuxR_C_like"/>
    <property type="match status" value="1"/>
</dbReference>
<reference evidence="6 7" key="1">
    <citation type="submission" date="2017-07" db="EMBL/GenBank/DDBJ databases">
        <authorList>
            <person name="Sun Z.S."/>
            <person name="Albrecht U."/>
            <person name="Echele G."/>
            <person name="Lee C.C."/>
        </authorList>
    </citation>
    <scope>NUCLEOTIDE SEQUENCE [LARGE SCALE GENOMIC DNA]</scope>
    <source>
        <strain evidence="6 7">CGMCC 1.12672</strain>
    </source>
</reference>
<dbReference type="GO" id="GO:0006355">
    <property type="term" value="P:regulation of DNA-templated transcription"/>
    <property type="evidence" value="ECO:0007669"/>
    <property type="project" value="InterPro"/>
</dbReference>
<keyword evidence="2 6" id="KW-0238">DNA-binding</keyword>
<keyword evidence="1" id="KW-0805">Transcription regulation</keyword>
<dbReference type="PROSITE" id="PS50043">
    <property type="entry name" value="HTH_LUXR_2"/>
    <property type="match status" value="1"/>
</dbReference>
<keyword evidence="3" id="KW-0804">Transcription</keyword>
<sequence length="244" mass="25912">MTDAIAALTEKEKQALRLLVRGHDAKSIARALGLSVHTVNERLRDARRKLSVSSSREAARLLLAREDAPQRFGDSMIGDAPAPQSADPAATQPASRRLPIVAGGVLMSFAAALLAALTVPGSAPPPAPASQTDPAIARTVETAARDWLALLDRSDWAASYAATAASFRQLNTLEVWTAASEKVRRPLGAVRSRALVAQESVPAPPNGVEMVKFRTSYANRADVIETVSLAKEDGAWRVVGIYAD</sequence>
<dbReference type="InterPro" id="IPR025091">
    <property type="entry name" value="DUF4019"/>
</dbReference>
<evidence type="ECO:0000256" key="1">
    <source>
        <dbReference type="ARBA" id="ARBA00023015"/>
    </source>
</evidence>
<dbReference type="Pfam" id="PF13211">
    <property type="entry name" value="DUF4019"/>
    <property type="match status" value="1"/>
</dbReference>
<evidence type="ECO:0000256" key="2">
    <source>
        <dbReference type="ARBA" id="ARBA00023125"/>
    </source>
</evidence>
<feature type="compositionally biased region" description="Low complexity" evidence="4">
    <location>
        <begin position="79"/>
        <end position="93"/>
    </location>
</feature>
<protein>
    <submittedName>
        <fullName evidence="6">DNA-binding transcriptional regulator, CsgD family</fullName>
    </submittedName>
</protein>
<proteinExistence type="predicted"/>
<dbReference type="EMBL" id="OBMI01000001">
    <property type="protein sequence ID" value="SOB80176.1"/>
    <property type="molecule type" value="Genomic_DNA"/>
</dbReference>
<dbReference type="InterPro" id="IPR036388">
    <property type="entry name" value="WH-like_DNA-bd_sf"/>
</dbReference>
<dbReference type="Proteomes" id="UP000219494">
    <property type="component" value="Unassembled WGS sequence"/>
</dbReference>
<dbReference type="OrthoDB" id="7193436at2"/>
<organism evidence="6 7">
    <name type="scientific">Sphingomonas guangdongensis</name>
    <dbReference type="NCBI Taxonomy" id="1141890"/>
    <lineage>
        <taxon>Bacteria</taxon>
        <taxon>Pseudomonadati</taxon>
        <taxon>Pseudomonadota</taxon>
        <taxon>Alphaproteobacteria</taxon>
        <taxon>Sphingomonadales</taxon>
        <taxon>Sphingomonadaceae</taxon>
        <taxon>Sphingomonas</taxon>
    </lineage>
</organism>
<feature type="domain" description="HTH luxR-type" evidence="5">
    <location>
        <begin position="1"/>
        <end position="66"/>
    </location>
</feature>
<evidence type="ECO:0000313" key="6">
    <source>
        <dbReference type="EMBL" id="SOB80176.1"/>
    </source>
</evidence>
<dbReference type="Pfam" id="PF00196">
    <property type="entry name" value="GerE"/>
    <property type="match status" value="1"/>
</dbReference>
<dbReference type="SMART" id="SM00421">
    <property type="entry name" value="HTH_LUXR"/>
    <property type="match status" value="1"/>
</dbReference>
<evidence type="ECO:0000259" key="5">
    <source>
        <dbReference type="PROSITE" id="PS50043"/>
    </source>
</evidence>
<dbReference type="Gene3D" id="1.10.10.10">
    <property type="entry name" value="Winged helix-like DNA-binding domain superfamily/Winged helix DNA-binding domain"/>
    <property type="match status" value="1"/>
</dbReference>
<dbReference type="PANTHER" id="PTHR44688">
    <property type="entry name" value="DNA-BINDING TRANSCRIPTIONAL ACTIVATOR DEVR_DOSR"/>
    <property type="match status" value="1"/>
</dbReference>
<evidence type="ECO:0000313" key="7">
    <source>
        <dbReference type="Proteomes" id="UP000219494"/>
    </source>
</evidence>
<dbReference type="SUPFAM" id="SSF46894">
    <property type="entry name" value="C-terminal effector domain of the bipartite response regulators"/>
    <property type="match status" value="1"/>
</dbReference>
<keyword evidence="7" id="KW-1185">Reference proteome</keyword>
<dbReference type="PANTHER" id="PTHR44688:SF16">
    <property type="entry name" value="DNA-BINDING TRANSCRIPTIONAL ACTIVATOR DEVR_DOSR"/>
    <property type="match status" value="1"/>
</dbReference>
<name>A0A285QEA5_9SPHN</name>
<dbReference type="RefSeq" id="WP_097062761.1">
    <property type="nucleotide sequence ID" value="NZ_OBMI01000001.1"/>
</dbReference>
<accession>A0A285QEA5</accession>
<dbReference type="PRINTS" id="PR00038">
    <property type="entry name" value="HTHLUXR"/>
</dbReference>
<evidence type="ECO:0000256" key="4">
    <source>
        <dbReference type="SAM" id="MobiDB-lite"/>
    </source>
</evidence>